<dbReference type="RefSeq" id="WP_186863742.1">
    <property type="nucleotide sequence ID" value="NZ_JACOGC010000005.1"/>
</dbReference>
<evidence type="ECO:0000313" key="2">
    <source>
        <dbReference type="EMBL" id="MBC3886204.1"/>
    </source>
</evidence>
<organism evidence="2 3">
    <name type="scientific">Undibacterium griseum</name>
    <dbReference type="NCBI Taxonomy" id="2762295"/>
    <lineage>
        <taxon>Bacteria</taxon>
        <taxon>Pseudomonadati</taxon>
        <taxon>Pseudomonadota</taxon>
        <taxon>Betaproteobacteria</taxon>
        <taxon>Burkholderiales</taxon>
        <taxon>Oxalobacteraceae</taxon>
        <taxon>Undibacterium</taxon>
    </lineage>
</organism>
<comment type="caution">
    <text evidence="2">The sequence shown here is derived from an EMBL/GenBank/DDBJ whole genome shotgun (WGS) entry which is preliminary data.</text>
</comment>
<name>A0ABR6YQM5_9BURK</name>
<proteinExistence type="predicted"/>
<dbReference type="InterPro" id="IPR032386">
    <property type="entry name" value="FlgT_M"/>
</dbReference>
<dbReference type="Proteomes" id="UP000613113">
    <property type="component" value="Unassembled WGS sequence"/>
</dbReference>
<dbReference type="Pfam" id="PF16539">
    <property type="entry name" value="FlgT_M"/>
    <property type="match status" value="1"/>
</dbReference>
<protein>
    <recommendedName>
        <fullName evidence="1">Flagellar assembly protein T middle domain-containing protein</fullName>
    </recommendedName>
</protein>
<evidence type="ECO:0000259" key="1">
    <source>
        <dbReference type="Pfam" id="PF16539"/>
    </source>
</evidence>
<accession>A0ABR6YQM5</accession>
<evidence type="ECO:0000313" key="3">
    <source>
        <dbReference type="Proteomes" id="UP000613113"/>
    </source>
</evidence>
<keyword evidence="3" id="KW-1185">Reference proteome</keyword>
<dbReference type="Gene3D" id="3.40.50.10610">
    <property type="entry name" value="ABC-type transport auxiliary lipoprotein component"/>
    <property type="match status" value="1"/>
</dbReference>
<dbReference type="EMBL" id="JACOGC010000005">
    <property type="protein sequence ID" value="MBC3886204.1"/>
    <property type="molecule type" value="Genomic_DNA"/>
</dbReference>
<reference evidence="2 3" key="1">
    <citation type="submission" date="2020-08" db="EMBL/GenBank/DDBJ databases">
        <title>Novel species isolated from subtropical streams in China.</title>
        <authorList>
            <person name="Lu H."/>
        </authorList>
    </citation>
    <scope>NUCLEOTIDE SEQUENCE [LARGE SCALE GENOMIC DNA]</scope>
    <source>
        <strain evidence="2 3">FT31W</strain>
    </source>
</reference>
<gene>
    <name evidence="2" type="ORF">H8K27_13775</name>
</gene>
<sequence length="210" mass="22724">MRVLISVLFRLLFLLGASGTLVSFSDAAAQSVRVNRGAAITVLLTGFAVNKPAQVQDIDDIAQGLPRALARRLAQTPSFQIKTTPDLLSLDWQFSQADSQLLAQTAALYHVQYVIAGQVLNAGVHTEPVWLGLREKKHRTLQLEIHLYDALAGVLVQRYEFSTSVAGDVQIGREHVFDGTGFQATAYGQAISGQLDDIAQTLGAKILSLP</sequence>
<feature type="domain" description="Flagellar assembly protein T middle" evidence="1">
    <location>
        <begin position="41"/>
        <end position="170"/>
    </location>
</feature>